<comment type="caution">
    <text evidence="1">The sequence shown here is derived from an EMBL/GenBank/DDBJ whole genome shotgun (WGS) entry which is preliminary data.</text>
</comment>
<accession>A0A9Q3P8P3</accession>
<keyword evidence="2" id="KW-1185">Reference proteome</keyword>
<sequence>MSSKVLPCCQACWAEFLSEFYFSLIYSPGLLESLPYALSCHYNMYPERGGGIYQQESSNVSSSSRIKVEVLSDLVDHVQRDYKEILNQLERGESVLDYSLGPQAKLLLFKDKVCIPGNHSIQLEILQKCHE</sequence>
<organism evidence="1 2">
    <name type="scientific">Austropuccinia psidii MF-1</name>
    <dbReference type="NCBI Taxonomy" id="1389203"/>
    <lineage>
        <taxon>Eukaryota</taxon>
        <taxon>Fungi</taxon>
        <taxon>Dikarya</taxon>
        <taxon>Basidiomycota</taxon>
        <taxon>Pucciniomycotina</taxon>
        <taxon>Pucciniomycetes</taxon>
        <taxon>Pucciniales</taxon>
        <taxon>Sphaerophragmiaceae</taxon>
        <taxon>Austropuccinia</taxon>
    </lineage>
</organism>
<name>A0A9Q3P8P3_9BASI</name>
<proteinExistence type="predicted"/>
<evidence type="ECO:0000313" key="2">
    <source>
        <dbReference type="Proteomes" id="UP000765509"/>
    </source>
</evidence>
<gene>
    <name evidence="1" type="ORF">O181_092259</name>
</gene>
<dbReference type="Proteomes" id="UP000765509">
    <property type="component" value="Unassembled WGS sequence"/>
</dbReference>
<dbReference type="AlphaFoldDB" id="A0A9Q3P8P3"/>
<protein>
    <submittedName>
        <fullName evidence="1">Uncharacterized protein</fullName>
    </submittedName>
</protein>
<evidence type="ECO:0000313" key="1">
    <source>
        <dbReference type="EMBL" id="MBW0552544.1"/>
    </source>
</evidence>
<dbReference type="EMBL" id="AVOT02058731">
    <property type="protein sequence ID" value="MBW0552544.1"/>
    <property type="molecule type" value="Genomic_DNA"/>
</dbReference>
<reference evidence="1" key="1">
    <citation type="submission" date="2021-03" db="EMBL/GenBank/DDBJ databases">
        <title>Draft genome sequence of rust myrtle Austropuccinia psidii MF-1, a brazilian biotype.</title>
        <authorList>
            <person name="Quecine M.C."/>
            <person name="Pachon D.M.R."/>
            <person name="Bonatelli M.L."/>
            <person name="Correr F.H."/>
            <person name="Franceschini L.M."/>
            <person name="Leite T.F."/>
            <person name="Margarido G.R.A."/>
            <person name="Almeida C.A."/>
            <person name="Ferrarezi J.A."/>
            <person name="Labate C.A."/>
        </authorList>
    </citation>
    <scope>NUCLEOTIDE SEQUENCE</scope>
    <source>
        <strain evidence="1">MF-1</strain>
    </source>
</reference>